<dbReference type="RefSeq" id="XP_028352474.1">
    <property type="nucleotide sequence ID" value="XM_028496673.1"/>
</dbReference>
<evidence type="ECO:0000313" key="14">
    <source>
        <dbReference type="RefSeq" id="XP_028352474.1"/>
    </source>
</evidence>
<keyword evidence="6" id="KW-0865">Zymogen</keyword>
<reference evidence="14" key="1">
    <citation type="submission" date="2025-08" db="UniProtKB">
        <authorList>
            <consortium name="RefSeq"/>
        </authorList>
    </citation>
    <scope>IDENTIFICATION</scope>
    <source>
        <tissue evidence="14">Muscle</tissue>
    </source>
</reference>
<dbReference type="InterPro" id="IPR023827">
    <property type="entry name" value="Peptidase_S8_Asp-AS"/>
</dbReference>
<name>A0A455BU09_PHYMC</name>
<dbReference type="InterPro" id="IPR015500">
    <property type="entry name" value="Peptidase_S8_subtilisin-rel"/>
</dbReference>
<dbReference type="Gene3D" id="3.30.70.850">
    <property type="entry name" value="Peptidase S8, pro-domain"/>
    <property type="match status" value="1"/>
</dbReference>
<dbReference type="Pfam" id="PF00082">
    <property type="entry name" value="Peptidase_S8"/>
    <property type="match status" value="1"/>
</dbReference>
<evidence type="ECO:0000256" key="1">
    <source>
        <dbReference type="ARBA" id="ARBA00022670"/>
    </source>
</evidence>
<evidence type="ECO:0000259" key="12">
    <source>
        <dbReference type="Pfam" id="PF16470"/>
    </source>
</evidence>
<evidence type="ECO:0000256" key="3">
    <source>
        <dbReference type="ARBA" id="ARBA00022729"/>
    </source>
</evidence>
<evidence type="ECO:0000256" key="10">
    <source>
        <dbReference type="SAM" id="SignalP"/>
    </source>
</evidence>
<dbReference type="GO" id="GO:0005802">
    <property type="term" value="C:trans-Golgi network"/>
    <property type="evidence" value="ECO:0007669"/>
    <property type="project" value="TreeGrafter"/>
</dbReference>
<dbReference type="PRINTS" id="PR00723">
    <property type="entry name" value="SUBTILISIN"/>
</dbReference>
<evidence type="ECO:0000256" key="4">
    <source>
        <dbReference type="ARBA" id="ARBA00022801"/>
    </source>
</evidence>
<dbReference type="GO" id="GO:0016486">
    <property type="term" value="P:peptide hormone processing"/>
    <property type="evidence" value="ECO:0007669"/>
    <property type="project" value="TreeGrafter"/>
</dbReference>
<keyword evidence="5" id="KW-0720">Serine protease</keyword>
<evidence type="ECO:0000256" key="2">
    <source>
        <dbReference type="ARBA" id="ARBA00022685"/>
    </source>
</evidence>
<keyword evidence="13" id="KW-1185">Reference proteome</keyword>
<accession>A0A455BU09</accession>
<feature type="region of interest" description="Disordered" evidence="9">
    <location>
        <begin position="329"/>
        <end position="351"/>
    </location>
</feature>
<comment type="caution">
    <text evidence="8">Lacks conserved residue(s) required for the propagation of feature annotation.</text>
</comment>
<keyword evidence="3 10" id="KW-0732">Signal</keyword>
<dbReference type="InterPro" id="IPR032815">
    <property type="entry name" value="S8_pro-domain"/>
</dbReference>
<dbReference type="InterPro" id="IPR036852">
    <property type="entry name" value="Peptidase_S8/S53_dom_sf"/>
</dbReference>
<dbReference type="PANTHER" id="PTHR42884:SF16">
    <property type="entry name" value="PROPROTEIN CONVERTASE SUBTILISIN_KEXIN TYPE 4"/>
    <property type="match status" value="1"/>
</dbReference>
<feature type="region of interest" description="Disordered" evidence="9">
    <location>
        <begin position="366"/>
        <end position="452"/>
    </location>
</feature>
<dbReference type="InterPro" id="IPR034182">
    <property type="entry name" value="Kexin/furin"/>
</dbReference>
<feature type="domain" description="Peptidase S8/S53" evidence="11">
    <location>
        <begin position="151"/>
        <end position="280"/>
    </location>
</feature>
<dbReference type="AlphaFoldDB" id="A0A455BU09"/>
<gene>
    <name evidence="14" type="primary">PCSK4</name>
</gene>
<feature type="signal peptide" evidence="10">
    <location>
        <begin position="1"/>
        <end position="29"/>
    </location>
</feature>
<dbReference type="KEGG" id="pcad:114487298"/>
<dbReference type="GeneID" id="114487298"/>
<evidence type="ECO:0000313" key="13">
    <source>
        <dbReference type="Proteomes" id="UP000248484"/>
    </source>
</evidence>
<sequence>MRPARSALRLRLTLALGLALVGSMAVGWASPRPPIYVSSWAVRVSQGYQEIERLARKFGFVNLGPIFPDGQYFHLRHRGVVQQSLTPHWGHRLRLKKDPKVQWFQQQTMQRRVKRSLVVPTDPWFSKQWYMNKEVQPDLNILQVWSQGLSGQGIVVSVLDDGIEKDHPDLWANYDPLASYDFNDYDPDPQPRYTPSDENRHGTRCAGEVAATANNRFCGAGVAYNARIGGVRMLDGTITDVIEAQSLSLQPQHIHIYSASWGPEDDGRTVDGPGILTQEAFRRGVTKSWSGLCTWQGATPTVRPGDPPWAPTPAVRLAARALPGPRVAPAPAAARWSKEAGGDAARVDPRSGAAEALSGRCWVDARDPSALEPPALQTEALKGKRRPRSGQPARGKRGSRRGGVQSARGEDPADLDPRPPDPAAARMPVCEPDAQFRLGSSQRTPAAWQRRE</sequence>
<feature type="compositionally biased region" description="Basic and acidic residues" evidence="9">
    <location>
        <begin position="408"/>
        <end position="419"/>
    </location>
</feature>
<dbReference type="GO" id="GO:0000139">
    <property type="term" value="C:Golgi membrane"/>
    <property type="evidence" value="ECO:0007669"/>
    <property type="project" value="TreeGrafter"/>
</dbReference>
<evidence type="ECO:0000256" key="6">
    <source>
        <dbReference type="ARBA" id="ARBA00023145"/>
    </source>
</evidence>
<feature type="chain" id="PRO_5019820336" evidence="10">
    <location>
        <begin position="30"/>
        <end position="452"/>
    </location>
</feature>
<keyword evidence="7" id="KW-0325">Glycoprotein</keyword>
<keyword evidence="4" id="KW-0378">Hydrolase</keyword>
<dbReference type="InParanoid" id="A0A455BU09"/>
<dbReference type="SUPFAM" id="SSF52743">
    <property type="entry name" value="Subtilisin-like"/>
    <property type="match status" value="1"/>
</dbReference>
<dbReference type="PROSITE" id="PS00137">
    <property type="entry name" value="SUBTILASE_HIS"/>
    <property type="match status" value="1"/>
</dbReference>
<keyword evidence="1" id="KW-0645">Protease</keyword>
<organism evidence="13 14">
    <name type="scientific">Physeter macrocephalus</name>
    <name type="common">Sperm whale</name>
    <name type="synonym">Physeter catodon</name>
    <dbReference type="NCBI Taxonomy" id="9755"/>
    <lineage>
        <taxon>Eukaryota</taxon>
        <taxon>Metazoa</taxon>
        <taxon>Chordata</taxon>
        <taxon>Craniata</taxon>
        <taxon>Vertebrata</taxon>
        <taxon>Euteleostomi</taxon>
        <taxon>Mammalia</taxon>
        <taxon>Eutheria</taxon>
        <taxon>Laurasiatheria</taxon>
        <taxon>Artiodactyla</taxon>
        <taxon>Whippomorpha</taxon>
        <taxon>Cetacea</taxon>
        <taxon>Odontoceti</taxon>
        <taxon>Physeteridae</taxon>
        <taxon>Physeter</taxon>
    </lineage>
</organism>
<feature type="compositionally biased region" description="Basic and acidic residues" evidence="9">
    <location>
        <begin position="336"/>
        <end position="349"/>
    </location>
</feature>
<proteinExistence type="inferred from homology"/>
<evidence type="ECO:0000256" key="5">
    <source>
        <dbReference type="ARBA" id="ARBA00022825"/>
    </source>
</evidence>
<comment type="similarity">
    <text evidence="8">Belongs to the peptidase S8 family.</text>
</comment>
<protein>
    <submittedName>
        <fullName evidence="14">Proprotein convertase subtilisin/kexin type 4</fullName>
    </submittedName>
</protein>
<feature type="domain" description="Peptidase S8 pro-domain" evidence="12">
    <location>
        <begin position="39"/>
        <end position="115"/>
    </location>
</feature>
<dbReference type="InterPro" id="IPR038466">
    <property type="entry name" value="S8_pro-domain_sf"/>
</dbReference>
<feature type="compositionally biased region" description="Basic residues" evidence="9">
    <location>
        <begin position="383"/>
        <end position="400"/>
    </location>
</feature>
<dbReference type="Proteomes" id="UP000248484">
    <property type="component" value="Chromosome 2"/>
</dbReference>
<dbReference type="SUPFAM" id="SSF54897">
    <property type="entry name" value="Protease propeptides/inhibitors"/>
    <property type="match status" value="1"/>
</dbReference>
<dbReference type="FunFam" id="3.30.70.850:FF:000001">
    <property type="entry name" value="Proprotein convertase subtilisin/kexin type 5"/>
    <property type="match status" value="1"/>
</dbReference>
<dbReference type="OrthoDB" id="300641at2759"/>
<dbReference type="Pfam" id="PF16470">
    <property type="entry name" value="S8_pro-domain"/>
    <property type="match status" value="1"/>
</dbReference>
<evidence type="ECO:0000256" key="7">
    <source>
        <dbReference type="ARBA" id="ARBA00023180"/>
    </source>
</evidence>
<evidence type="ECO:0000259" key="11">
    <source>
        <dbReference type="Pfam" id="PF00082"/>
    </source>
</evidence>
<dbReference type="Gene3D" id="3.40.50.200">
    <property type="entry name" value="Peptidase S8/S53 domain"/>
    <property type="match status" value="1"/>
</dbReference>
<evidence type="ECO:0000256" key="9">
    <source>
        <dbReference type="SAM" id="MobiDB-lite"/>
    </source>
</evidence>
<evidence type="ECO:0000256" key="8">
    <source>
        <dbReference type="PROSITE-ProRule" id="PRU01240"/>
    </source>
</evidence>
<dbReference type="PANTHER" id="PTHR42884">
    <property type="entry name" value="PROPROTEIN CONVERTASE SUBTILISIN/KEXIN-RELATED"/>
    <property type="match status" value="1"/>
</dbReference>
<dbReference type="InterPro" id="IPR022398">
    <property type="entry name" value="Peptidase_S8_His-AS"/>
</dbReference>
<dbReference type="InterPro" id="IPR000209">
    <property type="entry name" value="Peptidase_S8/S53_dom"/>
</dbReference>
<dbReference type="CDD" id="cd04059">
    <property type="entry name" value="Peptidases_S8_Protein_convertases_Kexins_Furin-like"/>
    <property type="match status" value="1"/>
</dbReference>
<dbReference type="PROSITE" id="PS00136">
    <property type="entry name" value="SUBTILASE_ASP"/>
    <property type="match status" value="1"/>
</dbReference>
<keyword evidence="2" id="KW-0165">Cleavage on pair of basic residues</keyword>
<dbReference type="PROSITE" id="PS51892">
    <property type="entry name" value="SUBTILASE"/>
    <property type="match status" value="1"/>
</dbReference>
<dbReference type="GO" id="GO:0004252">
    <property type="term" value="F:serine-type endopeptidase activity"/>
    <property type="evidence" value="ECO:0007669"/>
    <property type="project" value="InterPro"/>
</dbReference>